<keyword evidence="2" id="KW-0349">Heme</keyword>
<dbReference type="PROSITE" id="PS00086">
    <property type="entry name" value="CYTOCHROME_P450"/>
    <property type="match status" value="1"/>
</dbReference>
<keyword evidence="2" id="KW-0408">Iron</keyword>
<dbReference type="SUPFAM" id="SSF48264">
    <property type="entry name" value="Cytochrome P450"/>
    <property type="match status" value="1"/>
</dbReference>
<dbReference type="InterPro" id="IPR001128">
    <property type="entry name" value="Cyt_P450"/>
</dbReference>
<keyword evidence="2" id="KW-0479">Metal-binding</keyword>
<organism evidence="3 4">
    <name type="scientific">Kibdelosporangium philippinense</name>
    <dbReference type="NCBI Taxonomy" id="211113"/>
    <lineage>
        <taxon>Bacteria</taxon>
        <taxon>Bacillati</taxon>
        <taxon>Actinomycetota</taxon>
        <taxon>Actinomycetes</taxon>
        <taxon>Pseudonocardiales</taxon>
        <taxon>Pseudonocardiaceae</taxon>
        <taxon>Kibdelosporangium</taxon>
    </lineage>
</organism>
<dbReference type="Pfam" id="PF00067">
    <property type="entry name" value="p450"/>
    <property type="match status" value="1"/>
</dbReference>
<keyword evidence="2" id="KW-0560">Oxidoreductase</keyword>
<dbReference type="InterPro" id="IPR036396">
    <property type="entry name" value="Cyt_P450_sf"/>
</dbReference>
<dbReference type="Proteomes" id="UP001521150">
    <property type="component" value="Unassembled WGS sequence"/>
</dbReference>
<evidence type="ECO:0000313" key="3">
    <source>
        <dbReference type="EMBL" id="MCE7002991.1"/>
    </source>
</evidence>
<keyword evidence="2" id="KW-0503">Monooxygenase</keyword>
<gene>
    <name evidence="3" type="ORF">LWC34_09130</name>
</gene>
<dbReference type="PANTHER" id="PTHR46696:SF1">
    <property type="entry name" value="CYTOCHROME P450 YJIB-RELATED"/>
    <property type="match status" value="1"/>
</dbReference>
<dbReference type="InterPro" id="IPR002397">
    <property type="entry name" value="Cyt_P450_B"/>
</dbReference>
<comment type="caution">
    <text evidence="3">The sequence shown here is derived from an EMBL/GenBank/DDBJ whole genome shotgun (WGS) entry which is preliminary data.</text>
</comment>
<evidence type="ECO:0000256" key="1">
    <source>
        <dbReference type="ARBA" id="ARBA00010617"/>
    </source>
</evidence>
<evidence type="ECO:0000313" key="4">
    <source>
        <dbReference type="Proteomes" id="UP001521150"/>
    </source>
</evidence>
<dbReference type="PRINTS" id="PR00359">
    <property type="entry name" value="BP450"/>
</dbReference>
<keyword evidence="4" id="KW-1185">Reference proteome</keyword>
<evidence type="ECO:0000256" key="2">
    <source>
        <dbReference type="RuleBase" id="RU000461"/>
    </source>
</evidence>
<name>A0ABS8Z505_9PSEU</name>
<dbReference type="Gene3D" id="1.10.630.10">
    <property type="entry name" value="Cytochrome P450"/>
    <property type="match status" value="1"/>
</dbReference>
<protein>
    <submittedName>
        <fullName evidence="3">Cytochrome P450</fullName>
    </submittedName>
</protein>
<dbReference type="RefSeq" id="WP_233724563.1">
    <property type="nucleotide sequence ID" value="NZ_JAJVCN010000001.1"/>
</dbReference>
<dbReference type="PANTHER" id="PTHR46696">
    <property type="entry name" value="P450, PUTATIVE (EUROFUNG)-RELATED"/>
    <property type="match status" value="1"/>
</dbReference>
<dbReference type="EMBL" id="JAJVCN010000001">
    <property type="protein sequence ID" value="MCE7002991.1"/>
    <property type="molecule type" value="Genomic_DNA"/>
</dbReference>
<dbReference type="InterPro" id="IPR017972">
    <property type="entry name" value="Cyt_P450_CS"/>
</dbReference>
<reference evidence="3 4" key="1">
    <citation type="submission" date="2021-12" db="EMBL/GenBank/DDBJ databases">
        <title>Genome sequence of Kibdelosporangium philippinense ATCC 49844.</title>
        <authorList>
            <person name="Fedorov E.A."/>
            <person name="Omeragic M."/>
            <person name="Shalygina K.F."/>
            <person name="Maclea K.S."/>
        </authorList>
    </citation>
    <scope>NUCLEOTIDE SEQUENCE [LARGE SCALE GENOMIC DNA]</scope>
    <source>
        <strain evidence="3 4">ATCC 49844</strain>
    </source>
</reference>
<accession>A0ABS8Z505</accession>
<proteinExistence type="inferred from homology"/>
<sequence length="154" mass="16884">MLALDTFALSQHPEQITTLDSPDAVEELLRYLSIVHLGTPNRAALEDVELEGRMIRKADTVAIGLPAVNRDPSVFSEPDILKLDREDARKHAAFGGGIHQCLGQHLARVALRIGFSCLFARFPNPRLAVPAEEIKLREQPAAYGVLALPVAWDA</sequence>
<comment type="similarity">
    <text evidence="1 2">Belongs to the cytochrome P450 family.</text>
</comment>